<dbReference type="GO" id="GO:0016787">
    <property type="term" value="F:hydrolase activity"/>
    <property type="evidence" value="ECO:0007669"/>
    <property type="project" value="UniProtKB-KW"/>
</dbReference>
<dbReference type="Proteomes" id="UP001179280">
    <property type="component" value="Unassembled WGS sequence"/>
</dbReference>
<organism evidence="5 6">
    <name type="scientific">Shouchella xiaoxiensis</name>
    <dbReference type="NCBI Taxonomy" id="766895"/>
    <lineage>
        <taxon>Bacteria</taxon>
        <taxon>Bacillati</taxon>
        <taxon>Bacillota</taxon>
        <taxon>Bacilli</taxon>
        <taxon>Bacillales</taxon>
        <taxon>Bacillaceae</taxon>
        <taxon>Shouchella</taxon>
    </lineage>
</organism>
<comment type="caution">
    <text evidence="5">The sequence shown here is derived from an EMBL/GenBank/DDBJ whole genome shotgun (WGS) entry which is preliminary data.</text>
</comment>
<feature type="active site" evidence="3">
    <location>
        <position position="188"/>
    </location>
</feature>
<evidence type="ECO:0000256" key="1">
    <source>
        <dbReference type="ARBA" id="ARBA00010515"/>
    </source>
</evidence>
<sequence>MGMQTGKKRLVRGSMIVGLVFVVACFIIIGTVQSWRYTEAGRVPPKTAVILHAVDEQLLPQGLSTPSFLASPTAPTITRIDTEMATSDGGSIPLRIYKPIAAGPHPVIVYYHGGAFMEGYGNIESHDNVIRSLAGRTQAIVVAPGYRLAPEFEYPTAFNDSYETVKWVEQEADLLDADVSQLAVAGDSAGGNLAAAVSYRAKSEEGPSIKSQVLLYPLTTFLDSEFASRDLYSSGYYFLSRGVMERSRQTYAPIEEDWSSPFTSPLLTEDLSNMPDTLVLTAEFDPLRDEGEAYAKRLFEAGNQVTAVRYDGVMHGFVSFYEVMERGNDGMRQMASYLNQSFSSTGQETYNKEGFEISVLQTQDSWRDELEAYAMGAYLIGRHIERRISDIFLQNEA</sequence>
<dbReference type="EMBL" id="JAFBCV010000017">
    <property type="protein sequence ID" value="MBM7840773.1"/>
    <property type="molecule type" value="Genomic_DNA"/>
</dbReference>
<name>A0ABS2SZ18_9BACI</name>
<dbReference type="Pfam" id="PF07859">
    <property type="entry name" value="Abhydrolase_3"/>
    <property type="match status" value="1"/>
</dbReference>
<dbReference type="InterPro" id="IPR029058">
    <property type="entry name" value="AB_hydrolase_fold"/>
</dbReference>
<evidence type="ECO:0000256" key="2">
    <source>
        <dbReference type="ARBA" id="ARBA00022801"/>
    </source>
</evidence>
<evidence type="ECO:0000313" key="6">
    <source>
        <dbReference type="Proteomes" id="UP001179280"/>
    </source>
</evidence>
<comment type="similarity">
    <text evidence="1">Belongs to the 'GDXG' lipolytic enzyme family.</text>
</comment>
<gene>
    <name evidence="5" type="ORF">JOC54_004066</name>
</gene>
<dbReference type="EC" id="3.1.1.-" evidence="5"/>
<keyword evidence="6" id="KW-1185">Reference proteome</keyword>
<feature type="domain" description="Alpha/beta hydrolase fold-3" evidence="4">
    <location>
        <begin position="108"/>
        <end position="318"/>
    </location>
</feature>
<dbReference type="PANTHER" id="PTHR48081">
    <property type="entry name" value="AB HYDROLASE SUPERFAMILY PROTEIN C4A8.06C"/>
    <property type="match status" value="1"/>
</dbReference>
<protein>
    <submittedName>
        <fullName evidence="5">Acetyl esterase</fullName>
        <ecNumber evidence="5">3.1.1.-</ecNumber>
    </submittedName>
</protein>
<reference evidence="5" key="1">
    <citation type="submission" date="2021-01" db="EMBL/GenBank/DDBJ databases">
        <title>Genomic Encyclopedia of Type Strains, Phase IV (KMG-IV): sequencing the most valuable type-strain genomes for metagenomic binning, comparative biology and taxonomic classification.</title>
        <authorList>
            <person name="Goeker M."/>
        </authorList>
    </citation>
    <scope>NUCLEOTIDE SEQUENCE</scope>
    <source>
        <strain evidence="5">DSM 21943</strain>
    </source>
</reference>
<proteinExistence type="inferred from homology"/>
<dbReference type="InterPro" id="IPR033140">
    <property type="entry name" value="Lipase_GDXG_put_SER_AS"/>
</dbReference>
<dbReference type="PROSITE" id="PS01174">
    <property type="entry name" value="LIPASE_GDXG_SER"/>
    <property type="match status" value="1"/>
</dbReference>
<dbReference type="InterPro" id="IPR013094">
    <property type="entry name" value="AB_hydrolase_3"/>
</dbReference>
<dbReference type="InterPro" id="IPR050300">
    <property type="entry name" value="GDXG_lipolytic_enzyme"/>
</dbReference>
<evidence type="ECO:0000259" key="4">
    <source>
        <dbReference type="Pfam" id="PF07859"/>
    </source>
</evidence>
<evidence type="ECO:0000313" key="5">
    <source>
        <dbReference type="EMBL" id="MBM7840773.1"/>
    </source>
</evidence>
<evidence type="ECO:0000256" key="3">
    <source>
        <dbReference type="PROSITE-ProRule" id="PRU10038"/>
    </source>
</evidence>
<dbReference type="Gene3D" id="3.40.50.1820">
    <property type="entry name" value="alpha/beta hydrolase"/>
    <property type="match status" value="1"/>
</dbReference>
<accession>A0ABS2SZ18</accession>
<dbReference type="SUPFAM" id="SSF53474">
    <property type="entry name" value="alpha/beta-Hydrolases"/>
    <property type="match status" value="1"/>
</dbReference>
<dbReference type="PROSITE" id="PS51257">
    <property type="entry name" value="PROKAR_LIPOPROTEIN"/>
    <property type="match status" value="1"/>
</dbReference>
<dbReference type="PANTHER" id="PTHR48081:SF8">
    <property type="entry name" value="ALPHA_BETA HYDROLASE FOLD-3 DOMAIN-CONTAINING PROTEIN-RELATED"/>
    <property type="match status" value="1"/>
</dbReference>
<keyword evidence="2 5" id="KW-0378">Hydrolase</keyword>